<gene>
    <name evidence="2" type="ORF">KHLLAP_LOCUS4213</name>
</gene>
<comment type="caution">
    <text evidence="2">The sequence shown here is derived from an EMBL/GenBank/DDBJ whole genome shotgun (WGS) entry which is preliminary data.</text>
</comment>
<proteinExistence type="predicted"/>
<dbReference type="EMBL" id="CAUWAG010000006">
    <property type="protein sequence ID" value="CAJ2503745.1"/>
    <property type="molecule type" value="Genomic_DNA"/>
</dbReference>
<dbReference type="AlphaFoldDB" id="A0AAI8VFS1"/>
<keyword evidence="3" id="KW-1185">Reference proteome</keyword>
<sequence>MKGTHPGTRPGEQGGQSGDKEATLHSRGMKSRCSSYHAQLSNALSANDQKLLDGQAKLEAAKTNADNAYWTAEVDRIKAAREELDSTKLFLEQKARAYTVDDGFFELKPGVYTDLGVNVEPIPNQPKGTITVLQ</sequence>
<reference evidence="2" key="1">
    <citation type="submission" date="2023-10" db="EMBL/GenBank/DDBJ databases">
        <authorList>
            <person name="Hackl T."/>
        </authorList>
    </citation>
    <scope>NUCLEOTIDE SEQUENCE</scope>
</reference>
<name>A0AAI8VFS1_9PEZI</name>
<feature type="region of interest" description="Disordered" evidence="1">
    <location>
        <begin position="1"/>
        <end position="34"/>
    </location>
</feature>
<evidence type="ECO:0000256" key="1">
    <source>
        <dbReference type="SAM" id="MobiDB-lite"/>
    </source>
</evidence>
<accession>A0AAI8VFS1</accession>
<dbReference type="Proteomes" id="UP001295740">
    <property type="component" value="Unassembled WGS sequence"/>
</dbReference>
<evidence type="ECO:0000313" key="2">
    <source>
        <dbReference type="EMBL" id="CAJ2503745.1"/>
    </source>
</evidence>
<protein>
    <submittedName>
        <fullName evidence="2">Uu.00g111390.m01.CDS01</fullName>
    </submittedName>
</protein>
<organism evidence="2 3">
    <name type="scientific">Anthostomella pinea</name>
    <dbReference type="NCBI Taxonomy" id="933095"/>
    <lineage>
        <taxon>Eukaryota</taxon>
        <taxon>Fungi</taxon>
        <taxon>Dikarya</taxon>
        <taxon>Ascomycota</taxon>
        <taxon>Pezizomycotina</taxon>
        <taxon>Sordariomycetes</taxon>
        <taxon>Xylariomycetidae</taxon>
        <taxon>Xylariales</taxon>
        <taxon>Xylariaceae</taxon>
        <taxon>Anthostomella</taxon>
    </lineage>
</organism>
<evidence type="ECO:0000313" key="3">
    <source>
        <dbReference type="Proteomes" id="UP001295740"/>
    </source>
</evidence>